<evidence type="ECO:0000313" key="2">
    <source>
        <dbReference type="Proteomes" id="UP000657574"/>
    </source>
</evidence>
<comment type="caution">
    <text evidence="1">The sequence shown here is derived from an EMBL/GenBank/DDBJ whole genome shotgun (WGS) entry which is preliminary data.</text>
</comment>
<dbReference type="EMBL" id="BMQA01000031">
    <property type="protein sequence ID" value="GGJ45710.1"/>
    <property type="molecule type" value="Genomic_DNA"/>
</dbReference>
<reference evidence="1" key="1">
    <citation type="journal article" date="2014" name="Int. J. Syst. Evol. Microbiol.">
        <title>Complete genome sequence of Corynebacterium casei LMG S-19264T (=DSM 44701T), isolated from a smear-ripened cheese.</title>
        <authorList>
            <consortium name="US DOE Joint Genome Institute (JGI-PGF)"/>
            <person name="Walter F."/>
            <person name="Albersmeier A."/>
            <person name="Kalinowski J."/>
            <person name="Ruckert C."/>
        </authorList>
    </citation>
    <scope>NUCLEOTIDE SEQUENCE</scope>
    <source>
        <strain evidence="1">JCM 3086</strain>
    </source>
</reference>
<gene>
    <name evidence="1" type="ORF">GCM10010121_066200</name>
</gene>
<evidence type="ECO:0000313" key="1">
    <source>
        <dbReference type="EMBL" id="GGJ45710.1"/>
    </source>
</evidence>
<dbReference type="AlphaFoldDB" id="A0A917L5J9"/>
<dbReference type="Proteomes" id="UP000657574">
    <property type="component" value="Unassembled WGS sequence"/>
</dbReference>
<organism evidence="1 2">
    <name type="scientific">Streptomyces brasiliensis</name>
    <dbReference type="NCBI Taxonomy" id="1954"/>
    <lineage>
        <taxon>Bacteria</taxon>
        <taxon>Bacillati</taxon>
        <taxon>Actinomycetota</taxon>
        <taxon>Actinomycetes</taxon>
        <taxon>Kitasatosporales</taxon>
        <taxon>Streptomycetaceae</taxon>
        <taxon>Streptomyces</taxon>
    </lineage>
</organism>
<dbReference type="RefSeq" id="WP_189314962.1">
    <property type="nucleotide sequence ID" value="NZ_BMQA01000031.1"/>
</dbReference>
<reference evidence="1" key="2">
    <citation type="submission" date="2020-09" db="EMBL/GenBank/DDBJ databases">
        <authorList>
            <person name="Sun Q."/>
            <person name="Ohkuma M."/>
        </authorList>
    </citation>
    <scope>NUCLEOTIDE SEQUENCE</scope>
    <source>
        <strain evidence="1">JCM 3086</strain>
    </source>
</reference>
<protein>
    <submittedName>
        <fullName evidence="1">Uncharacterized protein</fullName>
    </submittedName>
</protein>
<keyword evidence="2" id="KW-1185">Reference proteome</keyword>
<sequence length="279" mass="30564">MRDHCGAEHAVGFLLRLVGDETADRVRARIGLPGPEHPSVVRRRLQRPWMWSGELPSSVLLWVLEQDDPELNALIWPYIPTDSGLRRAVARGVPFGPGRTEAVPVDDRLKDQESVVPTSYVHHGLVGALRAVGGMRAARRAASMVLTRSDWRTVTEADHERPLPGFARWALAVRPDCPPALRTQFGSHRKFTHRLCQAGVLDGPAEYATSYGPAASVLQVLSLGHVLFPARVQEAAEALRPCVHDHLGDREEAWAVLARLVGRHHGNVPQLVLAAGALA</sequence>
<name>A0A917L5J9_9ACTN</name>
<proteinExistence type="predicted"/>
<accession>A0A917L5J9</accession>